<dbReference type="Proteomes" id="UP001259587">
    <property type="component" value="Unassembled WGS sequence"/>
</dbReference>
<sequence>MPLTTGLWKRLAASPEKPRALTARGFFWGFIGAAYQGEARAIQCGVCFACQAVLSWFEEQVEQTTGAR</sequence>
<proteinExistence type="predicted"/>
<reference evidence="1" key="1">
    <citation type="submission" date="2023-07" db="EMBL/GenBank/DDBJ databases">
        <title>Sorghum-associated microbial communities from plants grown in Nebraska, USA.</title>
        <authorList>
            <person name="Schachtman D."/>
        </authorList>
    </citation>
    <scope>NUCLEOTIDE SEQUENCE</scope>
    <source>
        <strain evidence="1">BE56</strain>
    </source>
</reference>
<name>A0ACC6KA79_9PSED</name>
<evidence type="ECO:0000313" key="1">
    <source>
        <dbReference type="EMBL" id="MDR6715329.1"/>
    </source>
</evidence>
<keyword evidence="2" id="KW-1185">Reference proteome</keyword>
<organism evidence="1 2">
    <name type="scientific">Pseudomonas hunanensis</name>
    <dbReference type="NCBI Taxonomy" id="1247546"/>
    <lineage>
        <taxon>Bacteria</taxon>
        <taxon>Pseudomonadati</taxon>
        <taxon>Pseudomonadota</taxon>
        <taxon>Gammaproteobacteria</taxon>
        <taxon>Pseudomonadales</taxon>
        <taxon>Pseudomonadaceae</taxon>
        <taxon>Pseudomonas</taxon>
    </lineage>
</organism>
<evidence type="ECO:0000313" key="2">
    <source>
        <dbReference type="Proteomes" id="UP001259587"/>
    </source>
</evidence>
<dbReference type="EMBL" id="JAVDTH010000048">
    <property type="protein sequence ID" value="MDR6715329.1"/>
    <property type="molecule type" value="Genomic_DNA"/>
</dbReference>
<comment type="caution">
    <text evidence="1">The sequence shown here is derived from an EMBL/GenBank/DDBJ whole genome shotgun (WGS) entry which is preliminary data.</text>
</comment>
<gene>
    <name evidence="1" type="ORF">J2W83_004971</name>
</gene>
<protein>
    <submittedName>
        <fullName evidence="1">Uncharacterized protein</fullName>
    </submittedName>
</protein>
<accession>A0ACC6KA79</accession>